<proteinExistence type="inferred from homology"/>
<dbReference type="Pfam" id="PF01594">
    <property type="entry name" value="AI-2E_transport"/>
    <property type="match status" value="1"/>
</dbReference>
<comment type="subcellular location">
    <subcellularLocation>
        <location evidence="1">Membrane</location>
        <topology evidence="1">Multi-pass membrane protein</topology>
    </subcellularLocation>
</comment>
<dbReference type="PANTHER" id="PTHR21716">
    <property type="entry name" value="TRANSMEMBRANE PROTEIN"/>
    <property type="match status" value="1"/>
</dbReference>
<feature type="transmembrane region" description="Helical" evidence="7">
    <location>
        <begin position="31"/>
        <end position="53"/>
    </location>
</feature>
<keyword evidence="9" id="KW-1185">Reference proteome</keyword>
<accession>A0A517QNS8</accession>
<feature type="transmembrane region" description="Helical" evidence="7">
    <location>
        <begin position="332"/>
        <end position="359"/>
    </location>
</feature>
<evidence type="ECO:0000256" key="2">
    <source>
        <dbReference type="ARBA" id="ARBA00009773"/>
    </source>
</evidence>
<sequence length="491" mass="53548">MSSMRRKVSLVVLLVLIVALGVTFFRVVAPFLLPLFLAGMTAVVCQPLFRYFLSRTKDQISLSAALTTATIMTSILVPLITGILIATLQLYTFSSRVVDENRWLRIFLAPEVATVETDSGNSFTADVNIKERDTILPERKLQSVIVDDVGNSEPVVRIETTVKPESVTNTEDVTSAELKDKIEGAEQEGTEPDDTPVDQADEKQDSDEQPPATASSEAAQPTVLDDAVNYVNSWLPKELKSNPADVSREIRLRIGAMLHDLGDRSLGRAAGTTFGFLAGAAGAIISALIGLMMYVVALYYFLADGTTLLLAAEKMIPVHAKYQRQLLEQFALVVRSVVVATFLAAFAQGFATTFALWLFDFDHLFILLMLATISALIPIAGTWLVWVPCAIILFATGHWVQAILLTIYGAAFVGFLDNVVRTYVLNSDTKLHPLLAFISILGGLQVMGLWGVFIGPIVASCLHALVQIFNHELQELSKEKDSAVEGLLEEG</sequence>
<dbReference type="OrthoDB" id="9815028at2"/>
<keyword evidence="4 7" id="KW-1133">Transmembrane helix</keyword>
<dbReference type="PANTHER" id="PTHR21716:SF4">
    <property type="entry name" value="TRANSMEMBRANE PROTEIN 245"/>
    <property type="match status" value="1"/>
</dbReference>
<evidence type="ECO:0000313" key="9">
    <source>
        <dbReference type="Proteomes" id="UP000315724"/>
    </source>
</evidence>
<feature type="transmembrane region" description="Helical" evidence="7">
    <location>
        <begin position="365"/>
        <end position="387"/>
    </location>
</feature>
<reference evidence="8 9" key="1">
    <citation type="submission" date="2019-02" db="EMBL/GenBank/DDBJ databases">
        <title>Deep-cultivation of Planctomycetes and their phenomic and genomic characterization uncovers novel biology.</title>
        <authorList>
            <person name="Wiegand S."/>
            <person name="Jogler M."/>
            <person name="Boedeker C."/>
            <person name="Pinto D."/>
            <person name="Vollmers J."/>
            <person name="Rivas-Marin E."/>
            <person name="Kohn T."/>
            <person name="Peeters S.H."/>
            <person name="Heuer A."/>
            <person name="Rast P."/>
            <person name="Oberbeckmann S."/>
            <person name="Bunk B."/>
            <person name="Jeske O."/>
            <person name="Meyerdierks A."/>
            <person name="Storesund J.E."/>
            <person name="Kallscheuer N."/>
            <person name="Luecker S."/>
            <person name="Lage O.M."/>
            <person name="Pohl T."/>
            <person name="Merkel B.J."/>
            <person name="Hornburger P."/>
            <person name="Mueller R.-W."/>
            <person name="Bruemmer F."/>
            <person name="Labrenz M."/>
            <person name="Spormann A.M."/>
            <person name="Op den Camp H."/>
            <person name="Overmann J."/>
            <person name="Amann R."/>
            <person name="Jetten M.S.M."/>
            <person name="Mascher T."/>
            <person name="Medema M.H."/>
            <person name="Devos D.P."/>
            <person name="Kaster A.-K."/>
            <person name="Ovreas L."/>
            <person name="Rohde M."/>
            <person name="Galperin M.Y."/>
            <person name="Jogler C."/>
        </authorList>
    </citation>
    <scope>NUCLEOTIDE SEQUENCE [LARGE SCALE GENOMIC DNA]</scope>
    <source>
        <strain evidence="8 9">Mal48</strain>
    </source>
</reference>
<dbReference type="GO" id="GO:0016020">
    <property type="term" value="C:membrane"/>
    <property type="evidence" value="ECO:0007669"/>
    <property type="project" value="UniProtKB-SubCell"/>
</dbReference>
<evidence type="ECO:0000256" key="4">
    <source>
        <dbReference type="ARBA" id="ARBA00022989"/>
    </source>
</evidence>
<dbReference type="InterPro" id="IPR002549">
    <property type="entry name" value="AI-2E-like"/>
</dbReference>
<evidence type="ECO:0000256" key="7">
    <source>
        <dbReference type="SAM" id="Phobius"/>
    </source>
</evidence>
<dbReference type="KEGG" id="tpol:Mal48_25430"/>
<organism evidence="8 9">
    <name type="scientific">Thalassoglobus polymorphus</name>
    <dbReference type="NCBI Taxonomy" id="2527994"/>
    <lineage>
        <taxon>Bacteria</taxon>
        <taxon>Pseudomonadati</taxon>
        <taxon>Planctomycetota</taxon>
        <taxon>Planctomycetia</taxon>
        <taxon>Planctomycetales</taxon>
        <taxon>Planctomycetaceae</taxon>
        <taxon>Thalassoglobus</taxon>
    </lineage>
</organism>
<feature type="transmembrane region" description="Helical" evidence="7">
    <location>
        <begin position="436"/>
        <end position="466"/>
    </location>
</feature>
<gene>
    <name evidence="8" type="ORF">Mal48_25430</name>
</gene>
<evidence type="ECO:0000256" key="3">
    <source>
        <dbReference type="ARBA" id="ARBA00022692"/>
    </source>
</evidence>
<feature type="region of interest" description="Disordered" evidence="6">
    <location>
        <begin position="160"/>
        <end position="221"/>
    </location>
</feature>
<feature type="transmembrane region" description="Helical" evidence="7">
    <location>
        <begin position="65"/>
        <end position="91"/>
    </location>
</feature>
<evidence type="ECO:0000256" key="6">
    <source>
        <dbReference type="SAM" id="MobiDB-lite"/>
    </source>
</evidence>
<comment type="similarity">
    <text evidence="2">Belongs to the autoinducer-2 exporter (AI-2E) (TC 2.A.86) family.</text>
</comment>
<evidence type="ECO:0000256" key="1">
    <source>
        <dbReference type="ARBA" id="ARBA00004141"/>
    </source>
</evidence>
<evidence type="ECO:0000313" key="8">
    <source>
        <dbReference type="EMBL" id="QDT33290.1"/>
    </source>
</evidence>
<dbReference type="Proteomes" id="UP000315724">
    <property type="component" value="Chromosome"/>
</dbReference>
<feature type="compositionally biased region" description="Acidic residues" evidence="6">
    <location>
        <begin position="185"/>
        <end position="196"/>
    </location>
</feature>
<dbReference type="RefSeq" id="WP_145199378.1">
    <property type="nucleotide sequence ID" value="NZ_CP036267.1"/>
</dbReference>
<keyword evidence="3 7" id="KW-0812">Transmembrane</keyword>
<protein>
    <submittedName>
        <fullName evidence="8">Putative inner membrane protein</fullName>
    </submittedName>
</protein>
<dbReference type="EMBL" id="CP036267">
    <property type="protein sequence ID" value="QDT33290.1"/>
    <property type="molecule type" value="Genomic_DNA"/>
</dbReference>
<dbReference type="AlphaFoldDB" id="A0A517QNS8"/>
<keyword evidence="5 7" id="KW-0472">Membrane</keyword>
<evidence type="ECO:0000256" key="5">
    <source>
        <dbReference type="ARBA" id="ARBA00023136"/>
    </source>
</evidence>
<feature type="transmembrane region" description="Helical" evidence="7">
    <location>
        <begin position="399"/>
        <end position="416"/>
    </location>
</feature>
<name>A0A517QNS8_9PLAN</name>
<feature type="transmembrane region" description="Helical" evidence="7">
    <location>
        <begin position="274"/>
        <end position="302"/>
    </location>
</feature>